<dbReference type="SMART" id="SM00131">
    <property type="entry name" value="KU"/>
    <property type="match status" value="1"/>
</dbReference>
<accession>A0A9D4PDD8</accession>
<comment type="similarity">
    <text evidence="2">Belongs to the copine family.</text>
</comment>
<dbReference type="SUPFAM" id="SSF53300">
    <property type="entry name" value="vWA-like"/>
    <property type="match status" value="1"/>
</dbReference>
<keyword evidence="3" id="KW-0964">Secreted</keyword>
<dbReference type="PROSITE" id="PS50279">
    <property type="entry name" value="BPTI_KUNITZ_2"/>
    <property type="match status" value="1"/>
</dbReference>
<evidence type="ECO:0000259" key="11">
    <source>
        <dbReference type="PROSITE" id="PS50279"/>
    </source>
</evidence>
<dbReference type="InterPro" id="IPR002223">
    <property type="entry name" value="Kunitz_BPTI"/>
</dbReference>
<protein>
    <submittedName>
        <fullName evidence="12">Uncharacterized protein</fullName>
    </submittedName>
</protein>
<dbReference type="PRINTS" id="PR00759">
    <property type="entry name" value="BASICPTASE"/>
</dbReference>
<dbReference type="Gene3D" id="2.60.40.150">
    <property type="entry name" value="C2 domain"/>
    <property type="match status" value="1"/>
</dbReference>
<dbReference type="CDD" id="cd22600">
    <property type="entry name" value="Kunitz_boophilin_2-like"/>
    <property type="match status" value="1"/>
</dbReference>
<organism evidence="12 13">
    <name type="scientific">Rhipicephalus sanguineus</name>
    <name type="common">Brown dog tick</name>
    <name type="synonym">Ixodes sanguineus</name>
    <dbReference type="NCBI Taxonomy" id="34632"/>
    <lineage>
        <taxon>Eukaryota</taxon>
        <taxon>Metazoa</taxon>
        <taxon>Ecdysozoa</taxon>
        <taxon>Arthropoda</taxon>
        <taxon>Chelicerata</taxon>
        <taxon>Arachnida</taxon>
        <taxon>Acari</taxon>
        <taxon>Parasitiformes</taxon>
        <taxon>Ixodida</taxon>
        <taxon>Ixodoidea</taxon>
        <taxon>Ixodidae</taxon>
        <taxon>Rhipicephalinae</taxon>
        <taxon>Rhipicephalus</taxon>
        <taxon>Rhipicephalus</taxon>
    </lineage>
</organism>
<evidence type="ECO:0000256" key="4">
    <source>
        <dbReference type="ARBA" id="ARBA00022530"/>
    </source>
</evidence>
<evidence type="ECO:0000256" key="1">
    <source>
        <dbReference type="ARBA" id="ARBA00004498"/>
    </source>
</evidence>
<dbReference type="GO" id="GO:0005544">
    <property type="term" value="F:calcium-dependent phospholipid binding"/>
    <property type="evidence" value="ECO:0007669"/>
    <property type="project" value="InterPro"/>
</dbReference>
<evidence type="ECO:0000256" key="2">
    <source>
        <dbReference type="ARBA" id="ARBA00009048"/>
    </source>
</evidence>
<keyword evidence="6" id="KW-0677">Repeat</keyword>
<sequence>MAAAQVDVQDSYRGVDFEVGCRPAPVTGPCRAFLLRWYFDVAAGECQQFLYGGCRGNQNRYESMRECEIACLRVRDQHSNTGSWLDTFAVYSVSDGPDRAAFRELDRSKPGKDCAAVFATSYRFGETHLLLFELFSVNRISKANEPLGRAVCGAVDMLVYLDTPYVRSLVDRKGAKVPGSITVLPRAVSHPGGFVALEFSARSLPVKKLFRSSDPMLELCAQDGNAVLVTEVVSRNRTPRWKPQVVNSDRFPGGVLKARCYDVSLTGERTFVGQATVLLDEVEVGTVLPLDAPEVAAAGLEPSSADERPSLLVERCRQFPWTLIDYLHGDFSLHFAFIIDLSSSNGDLRAGSDMRREYESVIFAFDEVVQQFDEDQLLPALAFGARTSAGLISQPYVFLSAKDELRVNGVQGVLEAYAKGLERLFSSEPSELGPALTYVAQLAQPAHYYVALVLTDGRLDYGLSTLDCLSKASACAMSVVFLVIGEEGCSRALRRDLLSRRQAGLRECVHVVEVAPYRERLHLLPREALVAVPEQVMQYLALHDVEPVLGVQ</sequence>
<dbReference type="InterPro" id="IPR036880">
    <property type="entry name" value="Kunitz_BPTI_sf"/>
</dbReference>
<reference evidence="12" key="1">
    <citation type="journal article" date="2020" name="Cell">
        <title>Large-Scale Comparative Analyses of Tick Genomes Elucidate Their Genetic Diversity and Vector Capacities.</title>
        <authorList>
            <consortium name="Tick Genome and Microbiome Consortium (TIGMIC)"/>
            <person name="Jia N."/>
            <person name="Wang J."/>
            <person name="Shi W."/>
            <person name="Du L."/>
            <person name="Sun Y."/>
            <person name="Zhan W."/>
            <person name="Jiang J.F."/>
            <person name="Wang Q."/>
            <person name="Zhang B."/>
            <person name="Ji P."/>
            <person name="Bell-Sakyi L."/>
            <person name="Cui X.M."/>
            <person name="Yuan T.T."/>
            <person name="Jiang B.G."/>
            <person name="Yang W.F."/>
            <person name="Lam T.T."/>
            <person name="Chang Q.C."/>
            <person name="Ding S.J."/>
            <person name="Wang X.J."/>
            <person name="Zhu J.G."/>
            <person name="Ruan X.D."/>
            <person name="Zhao L."/>
            <person name="Wei J.T."/>
            <person name="Ye R.Z."/>
            <person name="Que T.C."/>
            <person name="Du C.H."/>
            <person name="Zhou Y.H."/>
            <person name="Cheng J.X."/>
            <person name="Dai P.F."/>
            <person name="Guo W.B."/>
            <person name="Han X.H."/>
            <person name="Huang E.J."/>
            <person name="Li L.F."/>
            <person name="Wei W."/>
            <person name="Gao Y.C."/>
            <person name="Liu J.Z."/>
            <person name="Shao H.Z."/>
            <person name="Wang X."/>
            <person name="Wang C.C."/>
            <person name="Yang T.C."/>
            <person name="Huo Q.B."/>
            <person name="Li W."/>
            <person name="Chen H.Y."/>
            <person name="Chen S.E."/>
            <person name="Zhou L.G."/>
            <person name="Ni X.B."/>
            <person name="Tian J.H."/>
            <person name="Sheng Y."/>
            <person name="Liu T."/>
            <person name="Pan Y.S."/>
            <person name="Xia L.Y."/>
            <person name="Li J."/>
            <person name="Zhao F."/>
            <person name="Cao W.C."/>
        </authorList>
    </citation>
    <scope>NUCLEOTIDE SEQUENCE</scope>
    <source>
        <strain evidence="12">Rsan-2018</strain>
    </source>
</reference>
<dbReference type="FunFam" id="4.10.410.10:FF:000020">
    <property type="entry name" value="Collagen, type VI, alpha 3"/>
    <property type="match status" value="1"/>
</dbReference>
<feature type="domain" description="BPTI/Kunitz inhibitor" evidence="11">
    <location>
        <begin position="21"/>
        <end position="71"/>
    </location>
</feature>
<keyword evidence="4" id="KW-0272">Extracellular matrix</keyword>
<dbReference type="GO" id="GO:0005886">
    <property type="term" value="C:plasma membrane"/>
    <property type="evidence" value="ECO:0007669"/>
    <property type="project" value="TreeGrafter"/>
</dbReference>
<dbReference type="Pfam" id="PF00168">
    <property type="entry name" value="C2"/>
    <property type="match status" value="1"/>
</dbReference>
<evidence type="ECO:0000256" key="5">
    <source>
        <dbReference type="ARBA" id="ARBA00022690"/>
    </source>
</evidence>
<dbReference type="InterPro" id="IPR036465">
    <property type="entry name" value="vWFA_dom_sf"/>
</dbReference>
<dbReference type="Pfam" id="PF00014">
    <property type="entry name" value="Kunitz_BPTI"/>
    <property type="match status" value="1"/>
</dbReference>
<dbReference type="GO" id="GO:0004867">
    <property type="term" value="F:serine-type endopeptidase inhibitor activity"/>
    <property type="evidence" value="ECO:0007669"/>
    <property type="project" value="UniProtKB-KW"/>
</dbReference>
<dbReference type="PANTHER" id="PTHR10857">
    <property type="entry name" value="COPINE"/>
    <property type="match status" value="1"/>
</dbReference>
<reference evidence="12" key="2">
    <citation type="submission" date="2021-09" db="EMBL/GenBank/DDBJ databases">
        <authorList>
            <person name="Jia N."/>
            <person name="Wang J."/>
            <person name="Shi W."/>
            <person name="Du L."/>
            <person name="Sun Y."/>
            <person name="Zhan W."/>
            <person name="Jiang J."/>
            <person name="Wang Q."/>
            <person name="Zhang B."/>
            <person name="Ji P."/>
            <person name="Sakyi L.B."/>
            <person name="Cui X."/>
            <person name="Yuan T."/>
            <person name="Jiang B."/>
            <person name="Yang W."/>
            <person name="Lam T.T.-Y."/>
            <person name="Chang Q."/>
            <person name="Ding S."/>
            <person name="Wang X."/>
            <person name="Zhu J."/>
            <person name="Ruan X."/>
            <person name="Zhao L."/>
            <person name="Wei J."/>
            <person name="Que T."/>
            <person name="Du C."/>
            <person name="Cheng J."/>
            <person name="Dai P."/>
            <person name="Han X."/>
            <person name="Huang E."/>
            <person name="Gao Y."/>
            <person name="Liu J."/>
            <person name="Shao H."/>
            <person name="Ye R."/>
            <person name="Li L."/>
            <person name="Wei W."/>
            <person name="Wang X."/>
            <person name="Wang C."/>
            <person name="Huo Q."/>
            <person name="Li W."/>
            <person name="Guo W."/>
            <person name="Chen H."/>
            <person name="Chen S."/>
            <person name="Zhou L."/>
            <person name="Zhou L."/>
            <person name="Ni X."/>
            <person name="Tian J."/>
            <person name="Zhou Y."/>
            <person name="Sheng Y."/>
            <person name="Liu T."/>
            <person name="Pan Y."/>
            <person name="Xia L."/>
            <person name="Li J."/>
            <person name="Zhao F."/>
            <person name="Cao W."/>
        </authorList>
    </citation>
    <scope>NUCLEOTIDE SEQUENCE</scope>
    <source>
        <strain evidence="12">Rsan-2018</strain>
        <tissue evidence="12">Larvae</tissue>
    </source>
</reference>
<dbReference type="InterPro" id="IPR020901">
    <property type="entry name" value="Prtase_inh_Kunz-CS"/>
</dbReference>
<comment type="caution">
    <text evidence="12">The sequence shown here is derived from an EMBL/GenBank/DDBJ whole genome shotgun (WGS) entry which is preliminary data.</text>
</comment>
<dbReference type="Pfam" id="PF07002">
    <property type="entry name" value="Copine"/>
    <property type="match status" value="1"/>
</dbReference>
<keyword evidence="13" id="KW-1185">Reference proteome</keyword>
<dbReference type="InterPro" id="IPR000008">
    <property type="entry name" value="C2_dom"/>
</dbReference>
<gene>
    <name evidence="12" type="ORF">HPB52_002194</name>
</gene>
<evidence type="ECO:0000256" key="8">
    <source>
        <dbReference type="ARBA" id="ARBA00023119"/>
    </source>
</evidence>
<dbReference type="GO" id="GO:0005581">
    <property type="term" value="C:collagen trimer"/>
    <property type="evidence" value="ECO:0007669"/>
    <property type="project" value="UniProtKB-KW"/>
</dbReference>
<evidence type="ECO:0000256" key="3">
    <source>
        <dbReference type="ARBA" id="ARBA00022525"/>
    </source>
</evidence>
<keyword evidence="5" id="KW-0646">Protease inhibitor</keyword>
<dbReference type="SUPFAM" id="SSF57362">
    <property type="entry name" value="BPTI-like"/>
    <property type="match status" value="1"/>
</dbReference>
<proteinExistence type="inferred from homology"/>
<dbReference type="InterPro" id="IPR010734">
    <property type="entry name" value="Copine_C"/>
</dbReference>
<dbReference type="Gene3D" id="4.10.410.10">
    <property type="entry name" value="Pancreatic trypsin inhibitor Kunitz domain"/>
    <property type="match status" value="1"/>
</dbReference>
<evidence type="ECO:0000313" key="13">
    <source>
        <dbReference type="Proteomes" id="UP000821837"/>
    </source>
</evidence>
<dbReference type="PANTHER" id="PTHR10857:SF102">
    <property type="entry name" value="C2 DOMAIN-CONTAINING PROTEIN"/>
    <property type="match status" value="1"/>
</dbReference>
<evidence type="ECO:0000313" key="12">
    <source>
        <dbReference type="EMBL" id="KAH7938906.1"/>
    </source>
</evidence>
<dbReference type="SUPFAM" id="SSF49562">
    <property type="entry name" value="C2 domain (Calcium/lipid-binding domain, CaLB)"/>
    <property type="match status" value="1"/>
</dbReference>
<keyword evidence="8" id="KW-0176">Collagen</keyword>
<evidence type="ECO:0000256" key="7">
    <source>
        <dbReference type="ARBA" id="ARBA00022900"/>
    </source>
</evidence>
<dbReference type="AlphaFoldDB" id="A0A9D4PDD8"/>
<dbReference type="PROSITE" id="PS50004">
    <property type="entry name" value="C2"/>
    <property type="match status" value="1"/>
</dbReference>
<feature type="domain" description="C2" evidence="10">
    <location>
        <begin position="173"/>
        <end position="292"/>
    </location>
</feature>
<evidence type="ECO:0000259" key="10">
    <source>
        <dbReference type="PROSITE" id="PS50004"/>
    </source>
</evidence>
<dbReference type="InterPro" id="IPR035892">
    <property type="entry name" value="C2_domain_sf"/>
</dbReference>
<dbReference type="InterPro" id="IPR045052">
    <property type="entry name" value="Copine"/>
</dbReference>
<evidence type="ECO:0000256" key="9">
    <source>
        <dbReference type="ARBA" id="ARBA00023157"/>
    </source>
</evidence>
<name>A0A9D4PDD8_RHISA</name>
<dbReference type="GO" id="GO:0071277">
    <property type="term" value="P:cellular response to calcium ion"/>
    <property type="evidence" value="ECO:0007669"/>
    <property type="project" value="TreeGrafter"/>
</dbReference>
<dbReference type="Proteomes" id="UP000821837">
    <property type="component" value="Chromosome 8"/>
</dbReference>
<dbReference type="EMBL" id="JABSTV010001254">
    <property type="protein sequence ID" value="KAH7938906.1"/>
    <property type="molecule type" value="Genomic_DNA"/>
</dbReference>
<comment type="subcellular location">
    <subcellularLocation>
        <location evidence="1">Secreted</location>
        <location evidence="1">Extracellular space</location>
        <location evidence="1">Extracellular matrix</location>
    </subcellularLocation>
</comment>
<keyword evidence="7" id="KW-0722">Serine protease inhibitor</keyword>
<keyword evidence="9" id="KW-1015">Disulfide bond</keyword>
<dbReference type="PROSITE" id="PS00280">
    <property type="entry name" value="BPTI_KUNITZ_1"/>
    <property type="match status" value="1"/>
</dbReference>
<evidence type="ECO:0000256" key="6">
    <source>
        <dbReference type="ARBA" id="ARBA00022737"/>
    </source>
</evidence>
<dbReference type="VEuPathDB" id="VectorBase:RSAN_046389"/>